<dbReference type="Proteomes" id="UP000198990">
    <property type="component" value="Unassembled WGS sequence"/>
</dbReference>
<dbReference type="STRING" id="228957.SAMN04488008_10686"/>
<proteinExistence type="predicted"/>
<evidence type="ECO:0000313" key="2">
    <source>
        <dbReference type="Proteomes" id="UP000198990"/>
    </source>
</evidence>
<keyword evidence="2" id="KW-1185">Reference proteome</keyword>
<organism evidence="1 2">
    <name type="scientific">Maribacter orientalis</name>
    <dbReference type="NCBI Taxonomy" id="228957"/>
    <lineage>
        <taxon>Bacteria</taxon>
        <taxon>Pseudomonadati</taxon>
        <taxon>Bacteroidota</taxon>
        <taxon>Flavobacteriia</taxon>
        <taxon>Flavobacteriales</taxon>
        <taxon>Flavobacteriaceae</taxon>
        <taxon>Maribacter</taxon>
    </lineage>
</organism>
<reference evidence="2" key="1">
    <citation type="submission" date="2016-10" db="EMBL/GenBank/DDBJ databases">
        <authorList>
            <person name="Varghese N."/>
            <person name="Submissions S."/>
        </authorList>
    </citation>
    <scope>NUCLEOTIDE SEQUENCE [LARGE SCALE GENOMIC DNA]</scope>
    <source>
        <strain evidence="2">DSM 16471</strain>
    </source>
</reference>
<sequence>MRSLSCCYLAVMLFASCNTNIIKSEYRSIKDGVWNKDNVLEFTLSEMDTLEGHDIFINVRNDNTFPFSNLFIIASLTTPEGEVTKDTLEYAMSLPDGTWLGKGSGSLKENKLWYKENIVFSSSGVYTIEVSQAMRKNGNVSGIIGLEGITDVGIEVIKSNP</sequence>
<dbReference type="Pfam" id="PF14109">
    <property type="entry name" value="GldH_lipo"/>
    <property type="match status" value="1"/>
</dbReference>
<dbReference type="NCBIfam" id="TIGR03511">
    <property type="entry name" value="GldH_lipo"/>
    <property type="match status" value="1"/>
</dbReference>
<evidence type="ECO:0000313" key="1">
    <source>
        <dbReference type="EMBL" id="SEL85948.1"/>
    </source>
</evidence>
<dbReference type="PROSITE" id="PS51257">
    <property type="entry name" value="PROKAR_LIPOPROTEIN"/>
    <property type="match status" value="1"/>
</dbReference>
<gene>
    <name evidence="1" type="ORF">SAMN04488008_10686</name>
</gene>
<dbReference type="AlphaFoldDB" id="A0A1H7TMP7"/>
<protein>
    <submittedName>
        <fullName evidence="1">Protein involved in gliding motility GldH</fullName>
    </submittedName>
</protein>
<name>A0A1H7TMP7_9FLAO</name>
<dbReference type="InterPro" id="IPR020018">
    <property type="entry name" value="Motility-assoc_lipoprot_GldH"/>
</dbReference>
<dbReference type="OrthoDB" id="982482at2"/>
<dbReference type="EMBL" id="FNZN01000006">
    <property type="protein sequence ID" value="SEL85948.1"/>
    <property type="molecule type" value="Genomic_DNA"/>
</dbReference>
<accession>A0A1H7TMP7</accession>
<dbReference type="RefSeq" id="WP_091625524.1">
    <property type="nucleotide sequence ID" value="NZ_FNZN01000006.1"/>
</dbReference>